<keyword evidence="3" id="KW-0560">Oxidoreductase</keyword>
<evidence type="ECO:0000256" key="5">
    <source>
        <dbReference type="ARBA" id="ARBA00023157"/>
    </source>
</evidence>
<dbReference type="InterPro" id="IPR008972">
    <property type="entry name" value="Cupredoxin"/>
</dbReference>
<evidence type="ECO:0000313" key="11">
    <source>
        <dbReference type="EMBL" id="KAL0062756.1"/>
    </source>
</evidence>
<reference evidence="11 12" key="1">
    <citation type="submission" date="2024-05" db="EMBL/GenBank/DDBJ databases">
        <title>A draft genome resource for the thread blight pathogen Marasmius tenuissimus strain MS-2.</title>
        <authorList>
            <person name="Yulfo-Soto G.E."/>
            <person name="Baruah I.K."/>
            <person name="Amoako-Attah I."/>
            <person name="Bukari Y."/>
            <person name="Meinhardt L.W."/>
            <person name="Bailey B.A."/>
            <person name="Cohen S.P."/>
        </authorList>
    </citation>
    <scope>NUCLEOTIDE SEQUENCE [LARGE SCALE GENOMIC DNA]</scope>
    <source>
        <strain evidence="11 12">MS-2</strain>
    </source>
</reference>
<dbReference type="Pfam" id="PF14027">
    <property type="entry name" value="Questin_oxidase"/>
    <property type="match status" value="1"/>
</dbReference>
<gene>
    <name evidence="11" type="primary">lcc3_14</name>
    <name evidence="11" type="ORF">AAF712_010378</name>
</gene>
<name>A0ABR2ZMF4_9AGAR</name>
<dbReference type="Pfam" id="PF07731">
    <property type="entry name" value="Cu-oxidase_2"/>
    <property type="match status" value="1"/>
</dbReference>
<keyword evidence="7" id="KW-0732">Signal</keyword>
<evidence type="ECO:0000259" key="10">
    <source>
        <dbReference type="Pfam" id="PF07732"/>
    </source>
</evidence>
<evidence type="ECO:0000256" key="1">
    <source>
        <dbReference type="ARBA" id="ARBA00010609"/>
    </source>
</evidence>
<keyword evidence="2" id="KW-0479">Metal-binding</keyword>
<evidence type="ECO:0000256" key="6">
    <source>
        <dbReference type="ARBA" id="ARBA00023180"/>
    </source>
</evidence>
<dbReference type="InterPro" id="IPR001117">
    <property type="entry name" value="Cu-oxidase_2nd"/>
</dbReference>
<dbReference type="InterPro" id="IPR011707">
    <property type="entry name" value="Cu-oxidase-like_N"/>
</dbReference>
<feature type="chain" id="PRO_5045483234" evidence="7">
    <location>
        <begin position="21"/>
        <end position="1047"/>
    </location>
</feature>
<evidence type="ECO:0000259" key="9">
    <source>
        <dbReference type="Pfam" id="PF07731"/>
    </source>
</evidence>
<feature type="domain" description="Plastocyanin-like" evidence="9">
    <location>
        <begin position="371"/>
        <end position="493"/>
    </location>
</feature>
<evidence type="ECO:0000256" key="4">
    <source>
        <dbReference type="ARBA" id="ARBA00023008"/>
    </source>
</evidence>
<keyword evidence="5" id="KW-1015">Disulfide bond</keyword>
<keyword evidence="12" id="KW-1185">Reference proteome</keyword>
<dbReference type="PANTHER" id="PTHR11709">
    <property type="entry name" value="MULTI-COPPER OXIDASE"/>
    <property type="match status" value="1"/>
</dbReference>
<evidence type="ECO:0000259" key="8">
    <source>
        <dbReference type="Pfam" id="PF00394"/>
    </source>
</evidence>
<dbReference type="Pfam" id="PF00394">
    <property type="entry name" value="Cu-oxidase"/>
    <property type="match status" value="1"/>
</dbReference>
<dbReference type="CDD" id="cd13903">
    <property type="entry name" value="CuRO_3_Tv-LCC_like"/>
    <property type="match status" value="1"/>
</dbReference>
<accession>A0ABR2ZMF4</accession>
<dbReference type="InterPro" id="IPR025337">
    <property type="entry name" value="Questin_oxidase-like"/>
</dbReference>
<dbReference type="PROSITE" id="PS00079">
    <property type="entry name" value="MULTICOPPER_OXIDASE1"/>
    <property type="match status" value="2"/>
</dbReference>
<evidence type="ECO:0000313" key="12">
    <source>
        <dbReference type="Proteomes" id="UP001437256"/>
    </source>
</evidence>
<evidence type="ECO:0000256" key="7">
    <source>
        <dbReference type="SAM" id="SignalP"/>
    </source>
</evidence>
<dbReference type="SUPFAM" id="SSF49503">
    <property type="entry name" value="Cupredoxins"/>
    <property type="match status" value="3"/>
</dbReference>
<evidence type="ECO:0000256" key="2">
    <source>
        <dbReference type="ARBA" id="ARBA00022723"/>
    </source>
</evidence>
<dbReference type="InterPro" id="IPR045087">
    <property type="entry name" value="Cu-oxidase_fam"/>
</dbReference>
<feature type="domain" description="Plastocyanin-like" evidence="8">
    <location>
        <begin position="164"/>
        <end position="303"/>
    </location>
</feature>
<sequence>MARLHSLLSYVLLAVLGGSAAHIGPSADLVITNGVVSPDGFSRSAVLAGATTIGPVIIANKGESLRVNVVNQLNDPSMLQSTSIHWHGFFQEHTNWADGPAFVNQCPIPKGTSFLYDFPIRNQAGTFWYHSHLSTQYCDGLRGVVVVYDPQDPHAHLYDVDDDSTVITLADWYHAKAKTLVDPTPDTTLINGLGRHKGGPASELAVIQVQQGKRYRMRVANVACQPDYVFSIDNHPMTVIEVDSINHEPLEVDSLRIFVGQRYSFVLNADQPVGNYWVKADPSDGDGGFNGGINSAILRYIGAPASEPAENFAAAKKPDGREMNEADLHPLASENPGAPGLPFPGGVDHSVNLHLSTSSGKFMFNDVSYESPSLPVLLQVLSGARDPGSLLPEGSVYELPANATIEVSFSGGGVKGFEHPIHLHGHAFDVVRVAGSKEYNYANPVRRDVVNSGKGGDNVTFRFRTDNPGPWFLHCHIDWHLETGLAVVFAERTTEWKENIAPPAAWDELCPEYYAMDPKDLMTSNNLDLDLWPIPSLPPSKTSPSRLPGVTPESTRALREVLKRNHESWHVLFDDFGRHNHISHRVLAAWAMGAQSPIIREGYDTNEHMQRPRGTSPGQITPENFKDHLGDHGFYDAYVKFYTELVRTKGFSYVLEECVFSPHANFASTSKDGKRPEMLGRFCDGLLHPMIHIGYGVEFGLPGMVVEGLAMTSMNPYHDNIAIPPDLFASVEVLRETPTVELPNALQQASTRLKSVLHQVTGTTATAIMTTDVHAFDVLARIIDDPAIAPPSGVHDRPYRVVLAACGDAIYRRTNEWSVNPSSIQAKIKEAQWAATLLYAVSGFNQLEDGGFNADFLAYVVYLFPVAHETDPFASMHFVTSAIFLPSFAVYLSPTSQVLLLRSYLTVCIAWWVSLGKPRLDIPAFFAAGIPHPTTSVSRVSSDQLPVSRSQIASSNPNPWTAAIQDALIHPDDHVPKLVRSLVHFGALYGGTEAGQFGHTELKGAEKIDGTLFVRAAELTMARLGREFKEVPPLQVYWDRMAYAAGA</sequence>
<comment type="similarity">
    <text evidence="1">Belongs to the multicopper oxidase family.</text>
</comment>
<keyword evidence="6" id="KW-0325">Glycoprotein</keyword>
<dbReference type="InterPro" id="IPR002355">
    <property type="entry name" value="Cu_oxidase_Cu_BS"/>
</dbReference>
<evidence type="ECO:0000256" key="3">
    <source>
        <dbReference type="ARBA" id="ARBA00023002"/>
    </source>
</evidence>
<comment type="caution">
    <text evidence="11">The sequence shown here is derived from an EMBL/GenBank/DDBJ whole genome shotgun (WGS) entry which is preliminary data.</text>
</comment>
<protein>
    <submittedName>
        <fullName evidence="11">Laccase, multicopper oxidase, benzenediol:oxygen oxidorectuctase</fullName>
    </submittedName>
</protein>
<dbReference type="InterPro" id="IPR011706">
    <property type="entry name" value="Cu-oxidase_C"/>
</dbReference>
<dbReference type="PANTHER" id="PTHR11709:SF511">
    <property type="entry name" value="LACCASE"/>
    <property type="match status" value="1"/>
</dbReference>
<dbReference type="CDD" id="cd13856">
    <property type="entry name" value="CuRO_1_Tv-LCC_like"/>
    <property type="match status" value="1"/>
</dbReference>
<organism evidence="11 12">
    <name type="scientific">Marasmius tenuissimus</name>
    <dbReference type="NCBI Taxonomy" id="585030"/>
    <lineage>
        <taxon>Eukaryota</taxon>
        <taxon>Fungi</taxon>
        <taxon>Dikarya</taxon>
        <taxon>Basidiomycota</taxon>
        <taxon>Agaricomycotina</taxon>
        <taxon>Agaricomycetes</taxon>
        <taxon>Agaricomycetidae</taxon>
        <taxon>Agaricales</taxon>
        <taxon>Marasmiineae</taxon>
        <taxon>Marasmiaceae</taxon>
        <taxon>Marasmius</taxon>
    </lineage>
</organism>
<dbReference type="InterPro" id="IPR033138">
    <property type="entry name" value="Cu_oxidase_CS"/>
</dbReference>
<feature type="domain" description="Plastocyanin-like" evidence="10">
    <location>
        <begin position="32"/>
        <end position="151"/>
    </location>
</feature>
<keyword evidence="4" id="KW-0186">Copper</keyword>
<feature type="signal peptide" evidence="7">
    <location>
        <begin position="1"/>
        <end position="20"/>
    </location>
</feature>
<dbReference type="Proteomes" id="UP001437256">
    <property type="component" value="Unassembled WGS sequence"/>
</dbReference>
<proteinExistence type="inferred from homology"/>
<dbReference type="EMBL" id="JBBXMP010000097">
    <property type="protein sequence ID" value="KAL0062756.1"/>
    <property type="molecule type" value="Genomic_DNA"/>
</dbReference>
<dbReference type="PROSITE" id="PS00080">
    <property type="entry name" value="MULTICOPPER_OXIDASE2"/>
    <property type="match status" value="1"/>
</dbReference>
<dbReference type="Gene3D" id="2.60.40.420">
    <property type="entry name" value="Cupredoxins - blue copper proteins"/>
    <property type="match status" value="3"/>
</dbReference>
<dbReference type="Pfam" id="PF07732">
    <property type="entry name" value="Cu-oxidase_3"/>
    <property type="match status" value="1"/>
</dbReference>